<protein>
    <recommendedName>
        <fullName evidence="12">L-dopachrome isomerase</fullName>
        <ecNumber evidence="9">5.3.2.1</ecNumber>
        <ecNumber evidence="8">5.3.3.12</ecNumber>
    </recommendedName>
    <alternativeName>
        <fullName evidence="10">L-dopachrome tautomerase</fullName>
    </alternativeName>
    <alternativeName>
        <fullName evidence="11">Phenylpyruvate tautomerase</fullName>
    </alternativeName>
</protein>
<evidence type="ECO:0000256" key="7">
    <source>
        <dbReference type="ARBA" id="ARBA00036823"/>
    </source>
</evidence>
<reference evidence="14" key="1">
    <citation type="journal article" date="2020" name="Stud. Mycol.">
        <title>101 Dothideomycetes genomes: a test case for predicting lifestyles and emergence of pathogens.</title>
        <authorList>
            <person name="Haridas S."/>
            <person name="Albert R."/>
            <person name="Binder M."/>
            <person name="Bloem J."/>
            <person name="Labutti K."/>
            <person name="Salamov A."/>
            <person name="Andreopoulos B."/>
            <person name="Baker S."/>
            <person name="Barry K."/>
            <person name="Bills G."/>
            <person name="Bluhm B."/>
            <person name="Cannon C."/>
            <person name="Castanera R."/>
            <person name="Culley D."/>
            <person name="Daum C."/>
            <person name="Ezra D."/>
            <person name="Gonzalez J."/>
            <person name="Henrissat B."/>
            <person name="Kuo A."/>
            <person name="Liang C."/>
            <person name="Lipzen A."/>
            <person name="Lutzoni F."/>
            <person name="Magnuson J."/>
            <person name="Mondo S."/>
            <person name="Nolan M."/>
            <person name="Ohm R."/>
            <person name="Pangilinan J."/>
            <person name="Park H.-J."/>
            <person name="Ramirez L."/>
            <person name="Alfaro M."/>
            <person name="Sun H."/>
            <person name="Tritt A."/>
            <person name="Yoshinaga Y."/>
            <person name="Zwiers L.-H."/>
            <person name="Turgeon B."/>
            <person name="Goodwin S."/>
            <person name="Spatafora J."/>
            <person name="Crous P."/>
            <person name="Grigoriev I."/>
        </authorList>
    </citation>
    <scope>NUCLEOTIDE SEQUENCE</scope>
    <source>
        <strain evidence="14">CBS 113389</strain>
    </source>
</reference>
<feature type="compositionally biased region" description="Low complexity" evidence="13">
    <location>
        <begin position="623"/>
        <end position="636"/>
    </location>
</feature>
<dbReference type="AlphaFoldDB" id="A0A6A6Q0Y9"/>
<comment type="subcellular location">
    <subcellularLocation>
        <location evidence="1">Secreted</location>
    </subcellularLocation>
</comment>
<keyword evidence="3" id="KW-0202">Cytokine</keyword>
<feature type="compositionally biased region" description="Low complexity" evidence="13">
    <location>
        <begin position="559"/>
        <end position="580"/>
    </location>
</feature>
<comment type="catalytic activity">
    <reaction evidence="7">
        <text>L-dopachrome = 5,6-dihydroxyindole-2-carboxylate</text>
        <dbReference type="Rhea" id="RHEA:13041"/>
        <dbReference type="ChEBI" id="CHEBI:16875"/>
        <dbReference type="ChEBI" id="CHEBI:57509"/>
        <dbReference type="EC" id="5.3.3.12"/>
    </reaction>
</comment>
<sequence length="659" mass="69837">MMPHSIRPSVDSDRTFDLDKPDAPPVRAAETAMKTHSKKPSSLYGVAVTSPPPVAEKRTSVVTSAQLAPPEPPKERAPPVKKIRRRSAPGTSEDYAAVGQTDDMDSLIHGRRAAEADTLPTSNGVNEPASKWKAMSYEEQVLGRGTAHKKISSRSQRYSPVIAELRTNVIIKDEFTLITDLSSQLAQRFVRPESCIMLKIDHSACLALGGRFDPCYVLTIEAVPSQLGLAVNRRNAGLIQAFMADILSVPPERGIVKFVGIPEENLAMNGTTFPSENEKAEKRASTLLKKSAAEAAAAKAAAAAKSQSEAVAKTKGHSENASISNPTPVVVARSNNEELAPGVTTERAPSRNSALAAPDKLANRNSTSAIPTEKAANRHSTGAKQLERPKTSHSMSAPSVNGLRMNPITADELGVDSDSRPSNISRPRSIGEVPERSSMRSTNSSQRKADATANAAKQVTVTNARASVPARISKTDGQQQAAAKPKSALAATSAPQAARPVQVKQTSTDATTAFSTPKPTPTRTSTSEKRPAEVNPYTLSALPTPDPRTTQSPTAELEAATPRTIAAETAAAATAAATAAGRSKSLNTASPKPPATVSDEAMPKRRSATLTSAVPRPPPIPADPVVKAETRSLGSRLSKRKSFLKLFKRDSSVPAWYKQ</sequence>
<feature type="region of interest" description="Disordered" evidence="13">
    <location>
        <begin position="1"/>
        <end position="96"/>
    </location>
</feature>
<dbReference type="Proteomes" id="UP000799767">
    <property type="component" value="Unassembled WGS sequence"/>
</dbReference>
<feature type="compositionally biased region" description="Low complexity" evidence="13">
    <location>
        <begin position="481"/>
        <end position="498"/>
    </location>
</feature>
<comment type="similarity">
    <text evidence="2">Belongs to the MIF family.</text>
</comment>
<evidence type="ECO:0000256" key="3">
    <source>
        <dbReference type="ARBA" id="ARBA00022514"/>
    </source>
</evidence>
<dbReference type="EC" id="5.3.2.1" evidence="9"/>
<evidence type="ECO:0000256" key="4">
    <source>
        <dbReference type="ARBA" id="ARBA00022525"/>
    </source>
</evidence>
<evidence type="ECO:0000256" key="1">
    <source>
        <dbReference type="ARBA" id="ARBA00004613"/>
    </source>
</evidence>
<dbReference type="SUPFAM" id="SSF55331">
    <property type="entry name" value="Tautomerase/MIF"/>
    <property type="match status" value="1"/>
</dbReference>
<proteinExistence type="inferred from homology"/>
<gene>
    <name evidence="14" type="ORF">BDY17DRAFT_344500</name>
</gene>
<evidence type="ECO:0000256" key="8">
    <source>
        <dbReference type="ARBA" id="ARBA00038932"/>
    </source>
</evidence>
<feature type="compositionally biased region" description="Basic and acidic residues" evidence="13">
    <location>
        <begin position="10"/>
        <end position="22"/>
    </location>
</feature>
<evidence type="ECO:0000256" key="11">
    <source>
        <dbReference type="ARBA" id="ARBA00041912"/>
    </source>
</evidence>
<feature type="compositionally biased region" description="Polar residues" evidence="13">
    <location>
        <begin position="503"/>
        <end position="514"/>
    </location>
</feature>
<dbReference type="InterPro" id="IPR014347">
    <property type="entry name" value="Tautomerase/MIF_sf"/>
</dbReference>
<evidence type="ECO:0000256" key="5">
    <source>
        <dbReference type="ARBA" id="ARBA00023235"/>
    </source>
</evidence>
<dbReference type="GO" id="GO:0005576">
    <property type="term" value="C:extracellular region"/>
    <property type="evidence" value="ECO:0007669"/>
    <property type="project" value="UniProtKB-SubCell"/>
</dbReference>
<dbReference type="EMBL" id="MU001633">
    <property type="protein sequence ID" value="KAF2485691.1"/>
    <property type="molecule type" value="Genomic_DNA"/>
</dbReference>
<evidence type="ECO:0000313" key="15">
    <source>
        <dbReference type="Proteomes" id="UP000799767"/>
    </source>
</evidence>
<dbReference type="Gene3D" id="3.30.429.10">
    <property type="entry name" value="Macrophage Migration Inhibitory Factor"/>
    <property type="match status" value="1"/>
</dbReference>
<accession>A0A6A6Q0Y9</accession>
<evidence type="ECO:0000256" key="10">
    <source>
        <dbReference type="ARBA" id="ARBA00041631"/>
    </source>
</evidence>
<keyword evidence="15" id="KW-1185">Reference proteome</keyword>
<dbReference type="GO" id="GO:0004167">
    <property type="term" value="F:dopachrome isomerase activity"/>
    <property type="evidence" value="ECO:0007669"/>
    <property type="project" value="UniProtKB-EC"/>
</dbReference>
<evidence type="ECO:0000256" key="13">
    <source>
        <dbReference type="SAM" id="MobiDB-lite"/>
    </source>
</evidence>
<feature type="compositionally biased region" description="Low complexity" evidence="13">
    <location>
        <begin position="420"/>
        <end position="430"/>
    </location>
</feature>
<name>A0A6A6Q0Y9_9PEZI</name>
<feature type="compositionally biased region" description="Low complexity" evidence="13">
    <location>
        <begin position="515"/>
        <end position="525"/>
    </location>
</feature>
<dbReference type="RefSeq" id="XP_033592260.1">
    <property type="nucleotide sequence ID" value="XM_033738061.1"/>
</dbReference>
<dbReference type="GeneID" id="54479063"/>
<evidence type="ECO:0000256" key="12">
    <source>
        <dbReference type="ARBA" id="ARBA00042730"/>
    </source>
</evidence>
<dbReference type="PANTHER" id="PTHR11954:SF6">
    <property type="entry name" value="MACROPHAGE MIGRATION INHIBITORY FACTOR"/>
    <property type="match status" value="1"/>
</dbReference>
<evidence type="ECO:0000256" key="2">
    <source>
        <dbReference type="ARBA" id="ARBA00005851"/>
    </source>
</evidence>
<feature type="compositionally biased region" description="Polar residues" evidence="13">
    <location>
        <begin position="455"/>
        <end position="465"/>
    </location>
</feature>
<comment type="catalytic activity">
    <reaction evidence="6">
        <text>3-phenylpyruvate = enol-phenylpyruvate</text>
        <dbReference type="Rhea" id="RHEA:17097"/>
        <dbReference type="ChEBI" id="CHEBI:16815"/>
        <dbReference type="ChEBI" id="CHEBI:18005"/>
        <dbReference type="EC" id="5.3.2.1"/>
    </reaction>
</comment>
<dbReference type="EC" id="5.3.3.12" evidence="8"/>
<keyword evidence="5" id="KW-0413">Isomerase</keyword>
<dbReference type="InterPro" id="IPR001398">
    <property type="entry name" value="Macrophage_inhib_fac"/>
</dbReference>
<evidence type="ECO:0000256" key="6">
    <source>
        <dbReference type="ARBA" id="ARBA00036735"/>
    </source>
</evidence>
<dbReference type="GO" id="GO:0050178">
    <property type="term" value="F:phenylpyruvate tautomerase activity"/>
    <property type="evidence" value="ECO:0007669"/>
    <property type="project" value="UniProtKB-EC"/>
</dbReference>
<organism evidence="14 15">
    <name type="scientific">Neohortaea acidophila</name>
    <dbReference type="NCBI Taxonomy" id="245834"/>
    <lineage>
        <taxon>Eukaryota</taxon>
        <taxon>Fungi</taxon>
        <taxon>Dikarya</taxon>
        <taxon>Ascomycota</taxon>
        <taxon>Pezizomycotina</taxon>
        <taxon>Dothideomycetes</taxon>
        <taxon>Dothideomycetidae</taxon>
        <taxon>Mycosphaerellales</taxon>
        <taxon>Teratosphaeriaceae</taxon>
        <taxon>Neohortaea</taxon>
    </lineage>
</organism>
<evidence type="ECO:0000313" key="14">
    <source>
        <dbReference type="EMBL" id="KAF2485691.1"/>
    </source>
</evidence>
<feature type="region of interest" description="Disordered" evidence="13">
    <location>
        <begin position="309"/>
        <end position="640"/>
    </location>
</feature>
<evidence type="ECO:0000256" key="9">
    <source>
        <dbReference type="ARBA" id="ARBA00039086"/>
    </source>
</evidence>
<dbReference type="OrthoDB" id="255819at2759"/>
<keyword evidence="4" id="KW-0964">Secreted</keyword>
<dbReference type="PANTHER" id="PTHR11954">
    <property type="entry name" value="D-DOPACHROME DECARBOXYLASE"/>
    <property type="match status" value="1"/>
</dbReference>
<dbReference type="Pfam" id="PF01187">
    <property type="entry name" value="MIF"/>
    <property type="match status" value="1"/>
</dbReference>